<dbReference type="Proteomes" id="UP001196413">
    <property type="component" value="Unassembled WGS sequence"/>
</dbReference>
<evidence type="ECO:0000313" key="2">
    <source>
        <dbReference type="Proteomes" id="UP001196413"/>
    </source>
</evidence>
<sequence>MVFRTIYSIRDSIINVSLDITSTDTPLRTSTIIPTVELILGTITYLAAIKSVVVQVARNQGPAPPQHSLVITKERFRLAILNSLREFDSAGILRHS</sequence>
<reference evidence="1" key="1">
    <citation type="submission" date="2021-06" db="EMBL/GenBank/DDBJ databases">
        <title>Parelaphostrongylus tenuis whole genome reference sequence.</title>
        <authorList>
            <person name="Garwood T.J."/>
            <person name="Larsen P.A."/>
            <person name="Fountain-Jones N.M."/>
            <person name="Garbe J.R."/>
            <person name="Macchietto M.G."/>
            <person name="Kania S.A."/>
            <person name="Gerhold R.W."/>
            <person name="Richards J.E."/>
            <person name="Wolf T.M."/>
        </authorList>
    </citation>
    <scope>NUCLEOTIDE SEQUENCE</scope>
    <source>
        <strain evidence="1">MNPRO001-30</strain>
        <tissue evidence="1">Meninges</tissue>
    </source>
</reference>
<organism evidence="1 2">
    <name type="scientific">Parelaphostrongylus tenuis</name>
    <name type="common">Meningeal worm</name>
    <dbReference type="NCBI Taxonomy" id="148309"/>
    <lineage>
        <taxon>Eukaryota</taxon>
        <taxon>Metazoa</taxon>
        <taxon>Ecdysozoa</taxon>
        <taxon>Nematoda</taxon>
        <taxon>Chromadorea</taxon>
        <taxon>Rhabditida</taxon>
        <taxon>Rhabditina</taxon>
        <taxon>Rhabditomorpha</taxon>
        <taxon>Strongyloidea</taxon>
        <taxon>Metastrongylidae</taxon>
        <taxon>Parelaphostrongylus</taxon>
    </lineage>
</organism>
<proteinExistence type="predicted"/>
<accession>A0AAD5MM83</accession>
<dbReference type="AlphaFoldDB" id="A0AAD5MM83"/>
<name>A0AAD5MM83_PARTN</name>
<dbReference type="EMBL" id="JAHQIW010000858">
    <property type="protein sequence ID" value="KAJ1350416.1"/>
    <property type="molecule type" value="Genomic_DNA"/>
</dbReference>
<comment type="caution">
    <text evidence="1">The sequence shown here is derived from an EMBL/GenBank/DDBJ whole genome shotgun (WGS) entry which is preliminary data.</text>
</comment>
<gene>
    <name evidence="1" type="ORF">KIN20_006201</name>
</gene>
<keyword evidence="2" id="KW-1185">Reference proteome</keyword>
<evidence type="ECO:0000313" key="1">
    <source>
        <dbReference type="EMBL" id="KAJ1350416.1"/>
    </source>
</evidence>
<protein>
    <submittedName>
        <fullName evidence="1">Uncharacterized protein</fullName>
    </submittedName>
</protein>